<gene>
    <name evidence="2" type="ORF">ARMOST_20589</name>
</gene>
<organism evidence="2 3">
    <name type="scientific">Armillaria ostoyae</name>
    <name type="common">Armillaria root rot fungus</name>
    <dbReference type="NCBI Taxonomy" id="47428"/>
    <lineage>
        <taxon>Eukaryota</taxon>
        <taxon>Fungi</taxon>
        <taxon>Dikarya</taxon>
        <taxon>Basidiomycota</taxon>
        <taxon>Agaricomycotina</taxon>
        <taxon>Agaricomycetes</taxon>
        <taxon>Agaricomycetidae</taxon>
        <taxon>Agaricales</taxon>
        <taxon>Marasmiineae</taxon>
        <taxon>Physalacriaceae</taxon>
        <taxon>Armillaria</taxon>
    </lineage>
</organism>
<evidence type="ECO:0000256" key="1">
    <source>
        <dbReference type="SAM" id="MobiDB-lite"/>
    </source>
</evidence>
<accession>A0A284S7R1</accession>
<dbReference type="EMBL" id="FUEG01000040">
    <property type="protein sequence ID" value="SJL17048.1"/>
    <property type="molecule type" value="Genomic_DNA"/>
</dbReference>
<dbReference type="Proteomes" id="UP000219338">
    <property type="component" value="Unassembled WGS sequence"/>
</dbReference>
<protein>
    <recommendedName>
        <fullName evidence="4">Heterokaryon incompatibility domain-containing protein</fullName>
    </recommendedName>
</protein>
<dbReference type="OMA" id="YSARYLW"/>
<evidence type="ECO:0000313" key="3">
    <source>
        <dbReference type="Proteomes" id="UP000219338"/>
    </source>
</evidence>
<feature type="compositionally biased region" description="Polar residues" evidence="1">
    <location>
        <begin position="65"/>
        <end position="78"/>
    </location>
</feature>
<evidence type="ECO:0000313" key="2">
    <source>
        <dbReference type="EMBL" id="SJL17048.1"/>
    </source>
</evidence>
<sequence>MPDPFPDLTSDSDYVFAPSEPQEEAILYPNDNSTATNGETILEAIPTLSSTLGEPLSESLVAGSRSGSVDEQSSNSDDTWGDFDEPYSTRWPPKDLNIAFPEVKISAFTETGQAELSIDVPLQRSYTGRTPGVLDTLNAILRTSYTLDTPSLTSILDDCIAKNYDFGTAYGRLRGIWYTDDWSNIQDTLRKLEEDDREMRQKAVVGSQVVNRHLPPRRVWDLYSNRVVPWWVNNDDDLWKGRRPISHAWVDEKDRVDVWTPINGKEWPVPIPRDASLDLIRIEMLNLGARYIWLDVLCLRQKGGLKEHLRVMEWKLDVPTIGRVYSARYLWPERVVIYMSGLGLPFTLREGDLDSDRCWFRRVWTHQ</sequence>
<name>A0A284S7R1_ARMOS</name>
<dbReference type="AlphaFoldDB" id="A0A284S7R1"/>
<feature type="region of interest" description="Disordered" evidence="1">
    <location>
        <begin position="1"/>
        <end position="34"/>
    </location>
</feature>
<proteinExistence type="predicted"/>
<feature type="region of interest" description="Disordered" evidence="1">
    <location>
        <begin position="59"/>
        <end position="87"/>
    </location>
</feature>
<dbReference type="OrthoDB" id="5418601at2759"/>
<keyword evidence="3" id="KW-1185">Reference proteome</keyword>
<evidence type="ECO:0008006" key="4">
    <source>
        <dbReference type="Google" id="ProtNLM"/>
    </source>
</evidence>
<reference evidence="3" key="1">
    <citation type="journal article" date="2017" name="Nat. Ecol. Evol.">
        <title>Genome expansion and lineage-specific genetic innovations in the forest pathogenic fungi Armillaria.</title>
        <authorList>
            <person name="Sipos G."/>
            <person name="Prasanna A.N."/>
            <person name="Walter M.C."/>
            <person name="O'Connor E."/>
            <person name="Balint B."/>
            <person name="Krizsan K."/>
            <person name="Kiss B."/>
            <person name="Hess J."/>
            <person name="Varga T."/>
            <person name="Slot J."/>
            <person name="Riley R."/>
            <person name="Boka B."/>
            <person name="Rigling D."/>
            <person name="Barry K."/>
            <person name="Lee J."/>
            <person name="Mihaltcheva S."/>
            <person name="LaButti K."/>
            <person name="Lipzen A."/>
            <person name="Waldron R."/>
            <person name="Moloney N.M."/>
            <person name="Sperisen C."/>
            <person name="Kredics L."/>
            <person name="Vagvoelgyi C."/>
            <person name="Patrignani A."/>
            <person name="Fitzpatrick D."/>
            <person name="Nagy I."/>
            <person name="Doyle S."/>
            <person name="Anderson J.B."/>
            <person name="Grigoriev I.V."/>
            <person name="Gueldener U."/>
            <person name="Muensterkoetter M."/>
            <person name="Nagy L.G."/>
        </authorList>
    </citation>
    <scope>NUCLEOTIDE SEQUENCE [LARGE SCALE GENOMIC DNA]</scope>
    <source>
        <strain evidence="3">C18/9</strain>
    </source>
</reference>